<evidence type="ECO:0000256" key="10">
    <source>
        <dbReference type="ARBA" id="ARBA00023304"/>
    </source>
</evidence>
<accession>A0A3T0E927</accession>
<protein>
    <recommendedName>
        <fullName evidence="12">Ketol-acid reductoisomerase</fullName>
        <ecNumber evidence="12">1.1.1.86</ecNumber>
    </recommendedName>
</protein>
<evidence type="ECO:0000256" key="2">
    <source>
        <dbReference type="ARBA" id="ARBA00002172"/>
    </source>
</evidence>
<dbReference type="Pfam" id="PF01450">
    <property type="entry name" value="KARI_C"/>
    <property type="match status" value="1"/>
</dbReference>
<dbReference type="PANTHER" id="PTHR21371">
    <property type="entry name" value="KETOL-ACID REDUCTOISOMERASE, MITOCHONDRIAL"/>
    <property type="match status" value="1"/>
</dbReference>
<comment type="similarity">
    <text evidence="5 13">Belongs to the ketol-acid reductoisomerase family.</text>
</comment>
<feature type="binding site" evidence="13">
    <location>
        <position position="194"/>
    </location>
    <ligand>
        <name>Mg(2+)</name>
        <dbReference type="ChEBI" id="CHEBI:18420"/>
        <label>2</label>
    </ligand>
</feature>
<proteinExistence type="inferred from homology"/>
<evidence type="ECO:0000256" key="3">
    <source>
        <dbReference type="ARBA" id="ARBA00004864"/>
    </source>
</evidence>
<evidence type="ECO:0000256" key="11">
    <source>
        <dbReference type="ARBA" id="ARBA00049021"/>
    </source>
</evidence>
<evidence type="ECO:0000256" key="9">
    <source>
        <dbReference type="ARBA" id="ARBA00023002"/>
    </source>
</evidence>
<comment type="pathway">
    <text evidence="4">Amino-acid biosynthesis; L-isoleucine biosynthesis; L-isoleucine from 2-oxobutanoate: step 2/4.</text>
</comment>
<keyword evidence="9 13" id="KW-0560">Oxidoreductase</keyword>
<dbReference type="PANTHER" id="PTHR21371:SF1">
    <property type="entry name" value="KETOL-ACID REDUCTOISOMERASE, MITOCHONDRIAL"/>
    <property type="match status" value="1"/>
</dbReference>
<dbReference type="UniPathway" id="UPA00047">
    <property type="reaction ID" value="UER00056"/>
</dbReference>
<gene>
    <name evidence="14" type="ORF">X907_1348</name>
</gene>
<evidence type="ECO:0000256" key="5">
    <source>
        <dbReference type="ARBA" id="ARBA00010318"/>
    </source>
</evidence>
<dbReference type="GO" id="GO:0050661">
    <property type="term" value="F:NADP binding"/>
    <property type="evidence" value="ECO:0007669"/>
    <property type="project" value="InterPro"/>
</dbReference>
<dbReference type="InterPro" id="IPR013023">
    <property type="entry name" value="KARI"/>
</dbReference>
<evidence type="ECO:0000256" key="1">
    <source>
        <dbReference type="ARBA" id="ARBA00001946"/>
    </source>
</evidence>
<dbReference type="PROSITE" id="PS51851">
    <property type="entry name" value="KARI_C"/>
    <property type="match status" value="1"/>
</dbReference>
<name>A0A3T0E927_9PROT</name>
<dbReference type="EC" id="1.1.1.86" evidence="12"/>
<evidence type="ECO:0000256" key="4">
    <source>
        <dbReference type="ARBA" id="ARBA00004885"/>
    </source>
</evidence>
<dbReference type="InterPro" id="IPR014359">
    <property type="entry name" value="KARI_prok"/>
</dbReference>
<dbReference type="Gene3D" id="3.40.50.720">
    <property type="entry name" value="NAD(P)-binding Rossmann-like Domain"/>
    <property type="match status" value="1"/>
</dbReference>
<feature type="binding site" evidence="13">
    <location>
        <position position="198"/>
    </location>
    <ligand>
        <name>Mg(2+)</name>
        <dbReference type="ChEBI" id="CHEBI:18420"/>
        <label>1</label>
    </ligand>
</feature>
<dbReference type="Pfam" id="PF07991">
    <property type="entry name" value="KARI_N"/>
    <property type="match status" value="1"/>
</dbReference>
<comment type="function">
    <text evidence="2">Involved in the biosynthesis of branched-chain amino acids (BCAA). Catalyzes an alkyl-migration followed by a ketol-acid reduction of (S)-2-acetolactate (S2AL) to yield (R)-2,3-dihydroxy-isovalerate. In the isomerase reaction, S2AL is rearranged via a Mg-dependent methyl migration to produce 3-hydroxy-3-methyl-2-ketobutyrate (HMKB). In the reductase reaction, this 2-ketoacid undergoes a metal-dependent reduction by NADPH to yield (R)-2,3-dihydroxy-isovalerate.</text>
</comment>
<evidence type="ECO:0000256" key="6">
    <source>
        <dbReference type="ARBA" id="ARBA00022605"/>
    </source>
</evidence>
<dbReference type="InterPro" id="IPR008927">
    <property type="entry name" value="6-PGluconate_DH-like_C_sf"/>
</dbReference>
<dbReference type="GO" id="GO:0009097">
    <property type="term" value="P:isoleucine biosynthetic process"/>
    <property type="evidence" value="ECO:0007669"/>
    <property type="project" value="UniProtKB-UniRule"/>
</dbReference>
<keyword evidence="7 13" id="KW-0479">Metal-binding</keyword>
<keyword evidence="6 13" id="KW-0028">Amino-acid biosynthesis</keyword>
<reference evidence="14 15" key="1">
    <citation type="submission" date="2016-12" db="EMBL/GenBank/DDBJ databases">
        <title>The genome of dimorphic prosthecate Glycocaulis alkaliphilus 6b-8t, isolated from crude oil dictates its adaptability in petroleum environments.</title>
        <authorList>
            <person name="Wu X.-L."/>
            <person name="Geng S."/>
        </authorList>
    </citation>
    <scope>NUCLEOTIDE SEQUENCE [LARGE SCALE GENOMIC DNA]</scope>
    <source>
        <strain evidence="14 15">6B-8</strain>
    </source>
</reference>
<dbReference type="KEGG" id="gak:X907_1348"/>
<dbReference type="GO" id="GO:0009099">
    <property type="term" value="P:L-valine biosynthetic process"/>
    <property type="evidence" value="ECO:0007669"/>
    <property type="project" value="UniProtKB-UniRule"/>
</dbReference>
<sequence>MTLPEALYDRDIDLAPLQACTLAIIGYGNHGRSHALNLRDSGVRDVLVALRDGSPSRAKAQGDGFEVVSLDEAAARADYVSILAADEAHGAIWADHIAPNRKAGQGLIFCHGFSIDYDLIGPPADCDVILAAAKGPGGAVRESFERGGGLTGFWAVHHDASGQAQAIAKAYLKGLGCGRAGIFPTSFREEALADILGEQAVLVGGMCALARQGYETLVAAGISPLMAYIDTVHELKYIAELIHTRGIAGMYAAISDTAEFGAHGVEARIAEAVKPVFEDIVSDVTSGDFARRWVADFEKDRAGLHAARARAGQHELEDTGRYLRKALGLE</sequence>
<keyword evidence="14" id="KW-0413">Isomerase</keyword>
<dbReference type="SUPFAM" id="SSF48179">
    <property type="entry name" value="6-phosphogluconate dehydrogenase C-terminal domain-like"/>
    <property type="match status" value="1"/>
</dbReference>
<dbReference type="NCBIfam" id="NF004017">
    <property type="entry name" value="PRK05479.1"/>
    <property type="match status" value="1"/>
</dbReference>
<dbReference type="GO" id="GO:0016853">
    <property type="term" value="F:isomerase activity"/>
    <property type="evidence" value="ECO:0007669"/>
    <property type="project" value="UniProtKB-KW"/>
</dbReference>
<comment type="catalytic activity">
    <reaction evidence="11">
        <text>(2R)-2,3-dihydroxy-3-methylbutanoate + NADP(+) = (2S)-2-acetolactate + NADPH + H(+)</text>
        <dbReference type="Rhea" id="RHEA:22068"/>
        <dbReference type="ChEBI" id="CHEBI:15378"/>
        <dbReference type="ChEBI" id="CHEBI:49072"/>
        <dbReference type="ChEBI" id="CHEBI:57783"/>
        <dbReference type="ChEBI" id="CHEBI:58349"/>
        <dbReference type="ChEBI" id="CHEBI:58476"/>
        <dbReference type="EC" id="1.1.1.86"/>
    </reaction>
</comment>
<dbReference type="InterPro" id="IPR000506">
    <property type="entry name" value="KARI_C"/>
</dbReference>
<dbReference type="EMBL" id="CP018911">
    <property type="protein sequence ID" value="AZU03881.1"/>
    <property type="molecule type" value="Genomic_DNA"/>
</dbReference>
<dbReference type="InterPro" id="IPR013116">
    <property type="entry name" value="KARI_N"/>
</dbReference>
<dbReference type="PIRSF" id="PIRSF000116">
    <property type="entry name" value="IlvC_gammaproteo"/>
    <property type="match status" value="1"/>
</dbReference>
<evidence type="ECO:0000256" key="12">
    <source>
        <dbReference type="NCBIfam" id="TIGR00465"/>
    </source>
</evidence>
<dbReference type="GO" id="GO:0046872">
    <property type="term" value="F:metal ion binding"/>
    <property type="evidence" value="ECO:0007669"/>
    <property type="project" value="UniProtKB-UniRule"/>
</dbReference>
<evidence type="ECO:0000313" key="14">
    <source>
        <dbReference type="EMBL" id="AZU03881.1"/>
    </source>
</evidence>
<evidence type="ECO:0000256" key="8">
    <source>
        <dbReference type="ARBA" id="ARBA00022842"/>
    </source>
</evidence>
<comment type="pathway">
    <text evidence="3">Amino-acid biosynthesis; L-valine biosynthesis; L-valine from pyruvate: step 2/4.</text>
</comment>
<organism evidence="14 15">
    <name type="scientific">Glycocaulis alkaliphilus</name>
    <dbReference type="NCBI Taxonomy" id="1434191"/>
    <lineage>
        <taxon>Bacteria</taxon>
        <taxon>Pseudomonadati</taxon>
        <taxon>Pseudomonadota</taxon>
        <taxon>Alphaproteobacteria</taxon>
        <taxon>Maricaulales</taxon>
        <taxon>Maricaulaceae</taxon>
        <taxon>Glycocaulis</taxon>
    </lineage>
</organism>
<dbReference type="InterPro" id="IPR036291">
    <property type="entry name" value="NAD(P)-bd_dom_sf"/>
</dbReference>
<comment type="caution">
    <text evidence="13">Lacks conserved residue(s) required for the propagation of feature annotation.</text>
</comment>
<comment type="cofactor">
    <cofactor evidence="1">
        <name>Mg(2+)</name>
        <dbReference type="ChEBI" id="CHEBI:18420"/>
    </cofactor>
</comment>
<feature type="binding site" evidence="13">
    <location>
        <position position="194"/>
    </location>
    <ligand>
        <name>Mg(2+)</name>
        <dbReference type="ChEBI" id="CHEBI:18420"/>
        <label>1</label>
    </ligand>
</feature>
<evidence type="ECO:0000313" key="15">
    <source>
        <dbReference type="Proteomes" id="UP000286954"/>
    </source>
</evidence>
<evidence type="ECO:0000256" key="7">
    <source>
        <dbReference type="ARBA" id="ARBA00022723"/>
    </source>
</evidence>
<dbReference type="GO" id="GO:0004455">
    <property type="term" value="F:ketol-acid reductoisomerase activity"/>
    <property type="evidence" value="ECO:0007669"/>
    <property type="project" value="UniProtKB-UniRule"/>
</dbReference>
<keyword evidence="10 13" id="KW-0100">Branched-chain amino acid biosynthesis</keyword>
<keyword evidence="8 13" id="KW-0460">Magnesium</keyword>
<keyword evidence="15" id="KW-1185">Reference proteome</keyword>
<dbReference type="AlphaFoldDB" id="A0A3T0E927"/>
<dbReference type="RefSeq" id="WP_127566445.1">
    <property type="nucleotide sequence ID" value="NZ_BMFB01000007.1"/>
</dbReference>
<dbReference type="OrthoDB" id="9804088at2"/>
<dbReference type="Gene3D" id="6.10.240.10">
    <property type="match status" value="1"/>
</dbReference>
<dbReference type="Proteomes" id="UP000286954">
    <property type="component" value="Chromosome"/>
</dbReference>
<dbReference type="PROSITE" id="PS51850">
    <property type="entry name" value="KARI_N"/>
    <property type="match status" value="1"/>
</dbReference>
<dbReference type="NCBIfam" id="TIGR00465">
    <property type="entry name" value="ilvC"/>
    <property type="match status" value="1"/>
</dbReference>
<evidence type="ECO:0000256" key="13">
    <source>
        <dbReference type="PROSITE-ProRule" id="PRU01198"/>
    </source>
</evidence>
<dbReference type="UniPathway" id="UPA00049">
    <property type="reaction ID" value="UER00060"/>
</dbReference>
<dbReference type="SUPFAM" id="SSF51735">
    <property type="entry name" value="NAD(P)-binding Rossmann-fold domains"/>
    <property type="match status" value="1"/>
</dbReference>